<keyword evidence="3" id="KW-1185">Reference proteome</keyword>
<dbReference type="Gene3D" id="3.40.430.10">
    <property type="entry name" value="Dihydrofolate Reductase, subunit A"/>
    <property type="match status" value="1"/>
</dbReference>
<dbReference type="Proteomes" id="UP000654345">
    <property type="component" value="Unassembled WGS sequence"/>
</dbReference>
<evidence type="ECO:0000313" key="3">
    <source>
        <dbReference type="Proteomes" id="UP000654345"/>
    </source>
</evidence>
<sequence>MRKIVVSEFVSLDNVIQAPGGAEEDTEGGFTHGGWTWPFWHDDIGAHFFEEMSQTDALLLGRKTWQIHGGAFEPMPAGDPFGDLMNSMPKYVVSTTLTTASAWRNSTLISSNVVEEVRTLKAQSGKNIVIDGSSVLVHTLAEHDLIDEYSLHVYPVVLGSGKKLFPEALRVHLRLLEARSLPSGVVFMRYARA</sequence>
<organism evidence="2 3">
    <name type="scientific">Ktedonobacter robiniae</name>
    <dbReference type="NCBI Taxonomy" id="2778365"/>
    <lineage>
        <taxon>Bacteria</taxon>
        <taxon>Bacillati</taxon>
        <taxon>Chloroflexota</taxon>
        <taxon>Ktedonobacteria</taxon>
        <taxon>Ktedonobacterales</taxon>
        <taxon>Ktedonobacteraceae</taxon>
        <taxon>Ktedonobacter</taxon>
    </lineage>
</organism>
<dbReference type="InterPro" id="IPR002734">
    <property type="entry name" value="RibDG_C"/>
</dbReference>
<dbReference type="InterPro" id="IPR050765">
    <property type="entry name" value="Riboflavin_Biosynth_HTPR"/>
</dbReference>
<proteinExistence type="predicted"/>
<dbReference type="PANTHER" id="PTHR38011:SF2">
    <property type="entry name" value="BIFUNCTIONAL DEAMINASE-REDUCTASE DOMAIN PROTEIN"/>
    <property type="match status" value="1"/>
</dbReference>
<name>A0ABQ3V0C5_9CHLR</name>
<dbReference type="SUPFAM" id="SSF53597">
    <property type="entry name" value="Dihydrofolate reductase-like"/>
    <property type="match status" value="1"/>
</dbReference>
<evidence type="ECO:0000259" key="1">
    <source>
        <dbReference type="Pfam" id="PF01872"/>
    </source>
</evidence>
<feature type="domain" description="Bacterial bifunctional deaminase-reductase C-terminal" evidence="1">
    <location>
        <begin position="2"/>
        <end position="187"/>
    </location>
</feature>
<comment type="caution">
    <text evidence="2">The sequence shown here is derived from an EMBL/GenBank/DDBJ whole genome shotgun (WGS) entry which is preliminary data.</text>
</comment>
<dbReference type="PANTHER" id="PTHR38011">
    <property type="entry name" value="DIHYDROFOLATE REDUCTASE FAMILY PROTEIN (AFU_ORTHOLOGUE AFUA_8G06820)"/>
    <property type="match status" value="1"/>
</dbReference>
<dbReference type="Pfam" id="PF01872">
    <property type="entry name" value="RibD_C"/>
    <property type="match status" value="1"/>
</dbReference>
<reference evidence="2 3" key="1">
    <citation type="journal article" date="2021" name="Int. J. Syst. Evol. Microbiol.">
        <title>Reticulibacter mediterranei gen. nov., sp. nov., within the new family Reticulibacteraceae fam. nov., and Ktedonospora formicarum gen. nov., sp. nov., Ktedonobacter robiniae sp. nov., Dictyobacter formicarum sp. nov. and Dictyobacter arantiisoli sp. nov., belonging to the class Ktedonobacteria.</title>
        <authorList>
            <person name="Yabe S."/>
            <person name="Zheng Y."/>
            <person name="Wang C.M."/>
            <person name="Sakai Y."/>
            <person name="Abe K."/>
            <person name="Yokota A."/>
            <person name="Donadio S."/>
            <person name="Cavaletti L."/>
            <person name="Monciardini P."/>
        </authorList>
    </citation>
    <scope>NUCLEOTIDE SEQUENCE [LARGE SCALE GENOMIC DNA]</scope>
    <source>
        <strain evidence="2 3">SOSP1-30</strain>
    </source>
</reference>
<dbReference type="EMBL" id="BNJG01000003">
    <property type="protein sequence ID" value="GHO58426.1"/>
    <property type="molecule type" value="Genomic_DNA"/>
</dbReference>
<accession>A0ABQ3V0C5</accession>
<gene>
    <name evidence="2" type="ORF">KSB_69010</name>
</gene>
<dbReference type="RefSeq" id="WP_201374719.1">
    <property type="nucleotide sequence ID" value="NZ_BNJG01000003.1"/>
</dbReference>
<evidence type="ECO:0000313" key="2">
    <source>
        <dbReference type="EMBL" id="GHO58426.1"/>
    </source>
</evidence>
<dbReference type="InterPro" id="IPR024072">
    <property type="entry name" value="DHFR-like_dom_sf"/>
</dbReference>
<protein>
    <submittedName>
        <fullName evidence="2">Dihydrofolate reductase</fullName>
    </submittedName>
</protein>